<dbReference type="AlphaFoldDB" id="A0A640SML6"/>
<proteinExistence type="predicted"/>
<accession>A0A640SML6</accession>
<name>A0A640SML6_9ACTN</name>
<organism evidence="2 3">
    <name type="scientific">Streptomyces glebosus</name>
    <dbReference type="NCBI Taxonomy" id="249580"/>
    <lineage>
        <taxon>Bacteria</taxon>
        <taxon>Bacillati</taxon>
        <taxon>Actinomycetota</taxon>
        <taxon>Actinomycetes</taxon>
        <taxon>Kitasatosporales</taxon>
        <taxon>Streptomycetaceae</taxon>
        <taxon>Streptomyces</taxon>
    </lineage>
</organism>
<keyword evidence="3" id="KW-1185">Reference proteome</keyword>
<evidence type="ECO:0000256" key="1">
    <source>
        <dbReference type="SAM" id="Phobius"/>
    </source>
</evidence>
<keyword evidence="1" id="KW-0812">Transmembrane</keyword>
<reference evidence="2 3" key="1">
    <citation type="submission" date="2019-12" db="EMBL/GenBank/DDBJ databases">
        <title>Whole genome shotgun sequence of Streptomyces hygroscopicus subsp. glebosus NBRC 13786.</title>
        <authorList>
            <person name="Ichikawa N."/>
            <person name="Kimura A."/>
            <person name="Kitahashi Y."/>
            <person name="Komaki H."/>
            <person name="Tamura T."/>
        </authorList>
    </citation>
    <scope>NUCLEOTIDE SEQUENCE [LARGE SCALE GENOMIC DNA]</scope>
    <source>
        <strain evidence="2 3">NBRC 13786</strain>
    </source>
</reference>
<sequence>MVTVPTTQERTPMILSISGVVLLGVIVFLFFRKDGLKLSHALVSALFGFYLASSAIAPSIKAGGASLASLLGGIKI</sequence>
<keyword evidence="1" id="KW-1133">Transmembrane helix</keyword>
<feature type="transmembrane region" description="Helical" evidence="1">
    <location>
        <begin position="12"/>
        <end position="31"/>
    </location>
</feature>
<dbReference type="EMBL" id="BLIO01000001">
    <property type="protein sequence ID" value="GFE12527.1"/>
    <property type="molecule type" value="Genomic_DNA"/>
</dbReference>
<gene>
    <name evidence="2" type="ORF">Sgleb_05740</name>
</gene>
<protein>
    <recommendedName>
        <fullName evidence="4">DUF2304 domain-containing protein</fullName>
    </recommendedName>
</protein>
<evidence type="ECO:0000313" key="3">
    <source>
        <dbReference type="Proteomes" id="UP000430079"/>
    </source>
</evidence>
<evidence type="ECO:0008006" key="4">
    <source>
        <dbReference type="Google" id="ProtNLM"/>
    </source>
</evidence>
<feature type="transmembrane region" description="Helical" evidence="1">
    <location>
        <begin position="38"/>
        <end position="60"/>
    </location>
</feature>
<keyword evidence="1" id="KW-0472">Membrane</keyword>
<dbReference type="Proteomes" id="UP000430079">
    <property type="component" value="Unassembled WGS sequence"/>
</dbReference>
<evidence type="ECO:0000313" key="2">
    <source>
        <dbReference type="EMBL" id="GFE12527.1"/>
    </source>
</evidence>
<comment type="caution">
    <text evidence="2">The sequence shown here is derived from an EMBL/GenBank/DDBJ whole genome shotgun (WGS) entry which is preliminary data.</text>
</comment>